<feature type="transmembrane region" description="Helical" evidence="2">
    <location>
        <begin position="46"/>
        <end position="65"/>
    </location>
</feature>
<protein>
    <recommendedName>
        <fullName evidence="5">DUF4179 domain-containing protein</fullName>
    </recommendedName>
</protein>
<accession>H2BZ74</accession>
<keyword evidence="2" id="KW-1133">Transmembrane helix</keyword>
<evidence type="ECO:0000313" key="3">
    <source>
        <dbReference type="EMBL" id="EHQ01203.1"/>
    </source>
</evidence>
<evidence type="ECO:0000256" key="2">
    <source>
        <dbReference type="SAM" id="Phobius"/>
    </source>
</evidence>
<evidence type="ECO:0000256" key="1">
    <source>
        <dbReference type="SAM" id="Coils"/>
    </source>
</evidence>
<gene>
    <name evidence="3" type="ORF">Gilli_0491</name>
</gene>
<keyword evidence="4" id="KW-1185">Reference proteome</keyword>
<dbReference type="RefSeq" id="WP_006987529.1">
    <property type="nucleotide sequence ID" value="NZ_JH594606.1"/>
</dbReference>
<evidence type="ECO:0008006" key="5">
    <source>
        <dbReference type="Google" id="ProtNLM"/>
    </source>
</evidence>
<proteinExistence type="predicted"/>
<sequence length="185" mass="20923">MEIKDIENLFRNQDLDIAEPALGHQERFLEKLREQSPHSNNGKLRALWTPILAVAAGLLLIIMLAGNLTGFGITNNPGDLANVSPEMKETQLFYASLIKTELARLNDLKSPETEAIVKDALAQMEKLDLDYEKLKKDLVKSGQDKRVIFAMVSNLQQRIDILNNVLSKIEEINQLKNPKNENNYI</sequence>
<dbReference type="eggNOG" id="ENOG50323WE">
    <property type="taxonomic scope" value="Bacteria"/>
</dbReference>
<dbReference type="OrthoDB" id="1143801at2"/>
<keyword evidence="2" id="KW-0472">Membrane</keyword>
<feature type="coiled-coil region" evidence="1">
    <location>
        <begin position="117"/>
        <end position="172"/>
    </location>
</feature>
<dbReference type="Proteomes" id="UP000003844">
    <property type="component" value="Unassembled WGS sequence"/>
</dbReference>
<dbReference type="EMBL" id="JH594606">
    <property type="protein sequence ID" value="EHQ01203.1"/>
    <property type="molecule type" value="Genomic_DNA"/>
</dbReference>
<keyword evidence="2" id="KW-0812">Transmembrane</keyword>
<dbReference type="STRING" id="865937.Gilli_0491"/>
<name>H2BZ74_GILLR</name>
<dbReference type="AlphaFoldDB" id="H2BZ74"/>
<keyword evidence="1" id="KW-0175">Coiled coil</keyword>
<evidence type="ECO:0000313" key="4">
    <source>
        <dbReference type="Proteomes" id="UP000003844"/>
    </source>
</evidence>
<dbReference type="HOGENOM" id="CLU_114925_1_0_10"/>
<organism evidence="3 4">
    <name type="scientific">Gillisia limnaea (strain DSM 15749 / LMG 21470 / R-8282)</name>
    <dbReference type="NCBI Taxonomy" id="865937"/>
    <lineage>
        <taxon>Bacteria</taxon>
        <taxon>Pseudomonadati</taxon>
        <taxon>Bacteroidota</taxon>
        <taxon>Flavobacteriia</taxon>
        <taxon>Flavobacteriales</taxon>
        <taxon>Flavobacteriaceae</taxon>
        <taxon>Gillisia</taxon>
    </lineage>
</organism>
<reference evidence="4" key="1">
    <citation type="journal article" date="2012" name="Stand. Genomic Sci.">
        <title>Genome sequence of the Antarctic rhodopsins-containing flavobacterium Gillisia limnaea type strain (R-8282(T)).</title>
        <authorList>
            <person name="Riedel T."/>
            <person name="Held B."/>
            <person name="Nolan M."/>
            <person name="Lucas S."/>
            <person name="Lapidus A."/>
            <person name="Tice H."/>
            <person name="Del Rio T.G."/>
            <person name="Cheng J.F."/>
            <person name="Han C."/>
            <person name="Tapia R."/>
            <person name="Goodwin L.A."/>
            <person name="Pitluck S."/>
            <person name="Liolios K."/>
            <person name="Mavromatis K."/>
            <person name="Pagani I."/>
            <person name="Ivanova N."/>
            <person name="Mikhailova N."/>
            <person name="Pati A."/>
            <person name="Chen A."/>
            <person name="Palaniappan K."/>
            <person name="Land M."/>
            <person name="Rohde M."/>
            <person name="Tindall B.J."/>
            <person name="Detter J.C."/>
            <person name="Goker M."/>
            <person name="Bristow J."/>
            <person name="Eisen J.A."/>
            <person name="Markowitz V."/>
            <person name="Hugenholtz P."/>
            <person name="Kyrpides N.C."/>
            <person name="Klenk H.P."/>
            <person name="Woyke T."/>
        </authorList>
    </citation>
    <scope>NUCLEOTIDE SEQUENCE [LARGE SCALE GENOMIC DNA]</scope>
    <source>
        <strain evidence="4">DSM 15749 / LMG 21470 / R-8282</strain>
    </source>
</reference>